<protein>
    <submittedName>
        <fullName evidence="3">Uncharacterized protein</fullName>
    </submittedName>
</protein>
<gene>
    <name evidence="3" type="ORF">RQM65_02830</name>
</gene>
<reference evidence="3 4" key="1">
    <citation type="submission" date="2023-09" db="EMBL/GenBank/DDBJ databases">
        <title>Novel taxa isolated from Blanes Bay.</title>
        <authorList>
            <person name="Rey-Velasco X."/>
            <person name="Lucena T."/>
        </authorList>
    </citation>
    <scope>NUCLEOTIDE SEQUENCE [LARGE SCALE GENOMIC DNA]</scope>
    <source>
        <strain evidence="3 4">S334</strain>
    </source>
</reference>
<organism evidence="3 4">
    <name type="scientific">Pricia mediterranea</name>
    <dbReference type="NCBI Taxonomy" id="3076079"/>
    <lineage>
        <taxon>Bacteria</taxon>
        <taxon>Pseudomonadati</taxon>
        <taxon>Bacteroidota</taxon>
        <taxon>Flavobacteriia</taxon>
        <taxon>Flavobacteriales</taxon>
        <taxon>Flavobacteriaceae</taxon>
        <taxon>Pricia</taxon>
    </lineage>
</organism>
<keyword evidence="2" id="KW-1133">Transmembrane helix</keyword>
<keyword evidence="4" id="KW-1185">Reference proteome</keyword>
<name>A0ABU3L1J2_9FLAO</name>
<dbReference type="EMBL" id="JAVTTP010000001">
    <property type="protein sequence ID" value="MDT7827599.1"/>
    <property type="molecule type" value="Genomic_DNA"/>
</dbReference>
<feature type="transmembrane region" description="Helical" evidence="2">
    <location>
        <begin position="12"/>
        <end position="31"/>
    </location>
</feature>
<keyword evidence="2" id="KW-0812">Transmembrane</keyword>
<keyword evidence="2" id="KW-0472">Membrane</keyword>
<comment type="caution">
    <text evidence="3">The sequence shown here is derived from an EMBL/GenBank/DDBJ whole genome shotgun (WGS) entry which is preliminary data.</text>
</comment>
<evidence type="ECO:0000313" key="4">
    <source>
        <dbReference type="Proteomes" id="UP001250656"/>
    </source>
</evidence>
<sequence length="72" mass="8213">MAEIKIRKKRPVWPWILVVLVILAVIAFYILGQNNEEQGEPPKIGQDERMENDTVQQSSLSKNGGFNFIGWA</sequence>
<evidence type="ECO:0000313" key="3">
    <source>
        <dbReference type="EMBL" id="MDT7827599.1"/>
    </source>
</evidence>
<evidence type="ECO:0000256" key="2">
    <source>
        <dbReference type="SAM" id="Phobius"/>
    </source>
</evidence>
<evidence type="ECO:0000256" key="1">
    <source>
        <dbReference type="SAM" id="MobiDB-lite"/>
    </source>
</evidence>
<dbReference type="Proteomes" id="UP001250656">
    <property type="component" value="Unassembled WGS sequence"/>
</dbReference>
<proteinExistence type="predicted"/>
<feature type="region of interest" description="Disordered" evidence="1">
    <location>
        <begin position="36"/>
        <end position="61"/>
    </location>
</feature>
<accession>A0ABU3L1J2</accession>
<dbReference type="RefSeq" id="WP_314012589.1">
    <property type="nucleotide sequence ID" value="NZ_JAVTTP010000001.1"/>
</dbReference>